<dbReference type="AlphaFoldDB" id="G4QIZ7"/>
<dbReference type="RefSeq" id="WP_014107215.1">
    <property type="nucleotide sequence ID" value="NC_016041.1"/>
</dbReference>
<evidence type="ECO:0000256" key="1">
    <source>
        <dbReference type="ARBA" id="ARBA00010333"/>
    </source>
</evidence>
<dbReference type="InterPro" id="IPR001638">
    <property type="entry name" value="Solute-binding_3/MltF_N"/>
</dbReference>
<keyword evidence="2 3" id="KW-0732">Signal</keyword>
<dbReference type="eggNOG" id="COG0834">
    <property type="taxonomic scope" value="Bacteria"/>
</dbReference>
<name>G4QIZ7_GLANF</name>
<evidence type="ECO:0000259" key="4">
    <source>
        <dbReference type="SMART" id="SM00062"/>
    </source>
</evidence>
<evidence type="ECO:0000313" key="5">
    <source>
        <dbReference type="EMBL" id="AEP28336.1"/>
    </source>
</evidence>
<reference evidence="5 6" key="1">
    <citation type="journal article" date="2011" name="J. Bacteriol.">
        <title>Complete genome sequence of seawater bacterium Glaciecola nitratireducens FR1064T.</title>
        <authorList>
            <person name="Bian F."/>
            <person name="Qin Q.L."/>
            <person name="Xie B.B."/>
            <person name="Shu Y.L."/>
            <person name="Zhang X.Y."/>
            <person name="Yu Y."/>
            <person name="Chen B."/>
            <person name="Chen X.L."/>
            <person name="Zhou B.C."/>
            <person name="Zhang Y.Z."/>
        </authorList>
    </citation>
    <scope>NUCLEOTIDE SEQUENCE [LARGE SCALE GENOMIC DNA]</scope>
    <source>
        <strain evidence="6">JCM 12485 / KCTC 12276 / FR1064</strain>
    </source>
</reference>
<keyword evidence="6" id="KW-1185">Reference proteome</keyword>
<feature type="chain" id="PRO_5003467286" description="Solute-binding protein family 3/N-terminal domain-containing protein" evidence="3">
    <location>
        <begin position="24"/>
        <end position="272"/>
    </location>
</feature>
<feature type="signal peptide" evidence="3">
    <location>
        <begin position="1"/>
        <end position="23"/>
    </location>
</feature>
<evidence type="ECO:0000313" key="6">
    <source>
        <dbReference type="Proteomes" id="UP000009282"/>
    </source>
</evidence>
<feature type="domain" description="Solute-binding protein family 3/N-terminal" evidence="4">
    <location>
        <begin position="38"/>
        <end position="267"/>
    </location>
</feature>
<gene>
    <name evidence="5" type="ordered locus">GNIT_0182</name>
</gene>
<dbReference type="PANTHER" id="PTHR35936">
    <property type="entry name" value="MEMBRANE-BOUND LYTIC MUREIN TRANSGLYCOSYLASE F"/>
    <property type="match status" value="1"/>
</dbReference>
<dbReference type="Pfam" id="PF00497">
    <property type="entry name" value="SBP_bac_3"/>
    <property type="match status" value="1"/>
</dbReference>
<dbReference type="SMART" id="SM00062">
    <property type="entry name" value="PBPb"/>
    <property type="match status" value="1"/>
</dbReference>
<proteinExistence type="inferred from homology"/>
<dbReference type="EMBL" id="CP003060">
    <property type="protein sequence ID" value="AEP28336.1"/>
    <property type="molecule type" value="Genomic_DNA"/>
</dbReference>
<dbReference type="SUPFAM" id="SSF53850">
    <property type="entry name" value="Periplasmic binding protein-like II"/>
    <property type="match status" value="1"/>
</dbReference>
<dbReference type="PANTHER" id="PTHR35936:SF25">
    <property type="entry name" value="ABC TRANSPORTER SUBSTRATE-BINDING PROTEIN"/>
    <property type="match status" value="1"/>
</dbReference>
<dbReference type="KEGG" id="gni:GNIT_0182"/>
<organism evidence="5 6">
    <name type="scientific">Glaciecola nitratireducens (strain JCM 12485 / KCTC 12276 / FR1064)</name>
    <dbReference type="NCBI Taxonomy" id="1085623"/>
    <lineage>
        <taxon>Bacteria</taxon>
        <taxon>Pseudomonadati</taxon>
        <taxon>Pseudomonadota</taxon>
        <taxon>Gammaproteobacteria</taxon>
        <taxon>Alteromonadales</taxon>
        <taxon>Alteromonadaceae</taxon>
        <taxon>Brumicola</taxon>
    </lineage>
</organism>
<dbReference type="Proteomes" id="UP000009282">
    <property type="component" value="Chromosome"/>
</dbReference>
<comment type="similarity">
    <text evidence="1">Belongs to the bacterial solute-binding protein 3 family.</text>
</comment>
<dbReference type="OrthoDB" id="8481721at2"/>
<protein>
    <recommendedName>
        <fullName evidence="4">Solute-binding protein family 3/N-terminal domain-containing protein</fullName>
    </recommendedName>
</protein>
<sequence>MIKNAFVVIVCSLLFGYCSNSFGYSQTDDNQELAKTATLRIGYDDSPPNRYTDKDGNPNGYDIEYLSNILDAANIDYQFYSYPWKRIVRHIETGQLDIAMSAAKLEEREKFAFFSEEIFKLSSNILFIEKSYTEQFKELNALSLLPSIPAQIGVMRGTSYSDEYQSLLSDSNFAKKLVALNDVRQALNLAITGRIAGFIATREVALYELALRCQSHNFVEVYDLLKNESTASFLMYSKKTISRDLVNKIDQVMKRLERPNENLIDVDAHCAS</sequence>
<accession>G4QIZ7</accession>
<evidence type="ECO:0000256" key="3">
    <source>
        <dbReference type="SAM" id="SignalP"/>
    </source>
</evidence>
<dbReference type="HOGENOM" id="CLU_064076_4_0_6"/>
<dbReference type="Gene3D" id="3.40.190.10">
    <property type="entry name" value="Periplasmic binding protein-like II"/>
    <property type="match status" value="2"/>
</dbReference>
<dbReference type="STRING" id="1085623.GNIT_0182"/>
<evidence type="ECO:0000256" key="2">
    <source>
        <dbReference type="ARBA" id="ARBA00022729"/>
    </source>
</evidence>